<name>A0A9D1H0K2_9ACTN</name>
<evidence type="ECO:0000313" key="1">
    <source>
        <dbReference type="EMBL" id="HIT76612.1"/>
    </source>
</evidence>
<reference evidence="1" key="1">
    <citation type="submission" date="2020-10" db="EMBL/GenBank/DDBJ databases">
        <authorList>
            <person name="Gilroy R."/>
        </authorList>
    </citation>
    <scope>NUCLEOTIDE SEQUENCE</scope>
    <source>
        <strain evidence="1">ChiGjej1B1-24693</strain>
    </source>
</reference>
<gene>
    <name evidence="1" type="ORF">IAA98_13595</name>
</gene>
<organism evidence="1 2">
    <name type="scientific">Candidatus Avipropionibacterium avicola</name>
    <dbReference type="NCBI Taxonomy" id="2840701"/>
    <lineage>
        <taxon>Bacteria</taxon>
        <taxon>Bacillati</taxon>
        <taxon>Actinomycetota</taxon>
        <taxon>Actinomycetes</taxon>
        <taxon>Propionibacteriales</taxon>
        <taxon>Propionibacteriaceae</taxon>
        <taxon>Propionibacteriaceae incertae sedis</taxon>
        <taxon>Candidatus Avipropionibacterium</taxon>
    </lineage>
</organism>
<sequence length="40" mass="4533">PDGELIQRLAHKYTGAAYDGADPTKGRVVVRVKPHKVFWR</sequence>
<dbReference type="EMBL" id="DVLP01000399">
    <property type="protein sequence ID" value="HIT76612.1"/>
    <property type="molecule type" value="Genomic_DNA"/>
</dbReference>
<dbReference type="AlphaFoldDB" id="A0A9D1H0K2"/>
<proteinExistence type="predicted"/>
<protein>
    <submittedName>
        <fullName evidence="1">PPOX class F420-dependent oxidoreductase</fullName>
    </submittedName>
</protein>
<accession>A0A9D1H0K2</accession>
<dbReference type="Proteomes" id="UP000886842">
    <property type="component" value="Unassembled WGS sequence"/>
</dbReference>
<reference evidence="1" key="2">
    <citation type="journal article" date="2021" name="PeerJ">
        <title>Extensive microbial diversity within the chicken gut microbiome revealed by metagenomics and culture.</title>
        <authorList>
            <person name="Gilroy R."/>
            <person name="Ravi A."/>
            <person name="Getino M."/>
            <person name="Pursley I."/>
            <person name="Horton D.L."/>
            <person name="Alikhan N.F."/>
            <person name="Baker D."/>
            <person name="Gharbi K."/>
            <person name="Hall N."/>
            <person name="Watson M."/>
            <person name="Adriaenssens E.M."/>
            <person name="Foster-Nyarko E."/>
            <person name="Jarju S."/>
            <person name="Secka A."/>
            <person name="Antonio M."/>
            <person name="Oren A."/>
            <person name="Chaudhuri R.R."/>
            <person name="La Ragione R."/>
            <person name="Hildebrand F."/>
            <person name="Pallen M.J."/>
        </authorList>
    </citation>
    <scope>NUCLEOTIDE SEQUENCE</scope>
    <source>
        <strain evidence="1">ChiGjej1B1-24693</strain>
    </source>
</reference>
<feature type="non-terminal residue" evidence="1">
    <location>
        <position position="1"/>
    </location>
</feature>
<evidence type="ECO:0000313" key="2">
    <source>
        <dbReference type="Proteomes" id="UP000886842"/>
    </source>
</evidence>
<comment type="caution">
    <text evidence="1">The sequence shown here is derived from an EMBL/GenBank/DDBJ whole genome shotgun (WGS) entry which is preliminary data.</text>
</comment>